<dbReference type="EMBL" id="JAPEVB010000003">
    <property type="protein sequence ID" value="KAJ4391851.1"/>
    <property type="molecule type" value="Genomic_DNA"/>
</dbReference>
<dbReference type="AlphaFoldDB" id="A0A9W9CY64"/>
<protein>
    <submittedName>
        <fullName evidence="2">Uncharacterized protein</fullName>
    </submittedName>
</protein>
<dbReference type="OrthoDB" id="5240798at2759"/>
<proteinExistence type="predicted"/>
<name>A0A9W9CY64_9PEZI</name>
<comment type="caution">
    <text evidence="2">The sequence shown here is derived from an EMBL/GenBank/DDBJ whole genome shotgun (WGS) entry which is preliminary data.</text>
</comment>
<dbReference type="Proteomes" id="UP001140453">
    <property type="component" value="Unassembled WGS sequence"/>
</dbReference>
<feature type="region of interest" description="Disordered" evidence="1">
    <location>
        <begin position="242"/>
        <end position="275"/>
    </location>
</feature>
<evidence type="ECO:0000313" key="2">
    <source>
        <dbReference type="EMBL" id="KAJ4391851.1"/>
    </source>
</evidence>
<evidence type="ECO:0000313" key="3">
    <source>
        <dbReference type="Proteomes" id="UP001140453"/>
    </source>
</evidence>
<reference evidence="2" key="1">
    <citation type="submission" date="2022-10" db="EMBL/GenBank/DDBJ databases">
        <title>Tapping the CABI collections for fungal endophytes: first genome assemblies for Collariella, Neodidymelliopsis, Ascochyta clinopodiicola, Didymella pomorum, Didymosphaeria variabile, Neocosmospora piperis and Neocucurbitaria cava.</title>
        <authorList>
            <person name="Hill R."/>
        </authorList>
    </citation>
    <scope>NUCLEOTIDE SEQUENCE</scope>
    <source>
        <strain evidence="2">IMI 355082</strain>
    </source>
</reference>
<organism evidence="2 3">
    <name type="scientific">Gnomoniopsis smithogilvyi</name>
    <dbReference type="NCBI Taxonomy" id="1191159"/>
    <lineage>
        <taxon>Eukaryota</taxon>
        <taxon>Fungi</taxon>
        <taxon>Dikarya</taxon>
        <taxon>Ascomycota</taxon>
        <taxon>Pezizomycotina</taxon>
        <taxon>Sordariomycetes</taxon>
        <taxon>Sordariomycetidae</taxon>
        <taxon>Diaporthales</taxon>
        <taxon>Gnomoniaceae</taxon>
        <taxon>Gnomoniopsis</taxon>
    </lineage>
</organism>
<evidence type="ECO:0000256" key="1">
    <source>
        <dbReference type="SAM" id="MobiDB-lite"/>
    </source>
</evidence>
<sequence>MGRRKRVVLFMNILPGKGMYYQYYVGKDKPKIGKRILPTTDTKAIMRALHRKRSSDEYGMAKLFDAEIAAFITSGANLIKASCKEGRKVPQGADFWGQAKKHTFLEDTRNVTVYRFALKILEARKRGLEKDAERAREKGLSKSMKYDELTTKAIDGFMAVVEVASVLSPIQALDLNSFMDGDLAQDLVPSEDDADDEAEYDDDVEAADNLSAWPISHDSIQGVKLSKSGNWWDVYPMENVQKNGQHSTENETRKPISNKDATGDTNGGMNSGVDGRMENCMEYATEYSNDDQYEIDEDIDLSEDELGMKGGQVLENIEAADALRMYCRANNTVVAMEDFVHTPIAKQIMADRAPYLAGLLNATEMASGDYEHDLENHLLRRAGLNNEQMQQREDNRWKTWQNFRSFCKEKDAEEAMTDQAAHMSLLAYDS</sequence>
<keyword evidence="3" id="KW-1185">Reference proteome</keyword>
<gene>
    <name evidence="2" type="ORF">N0V93_005471</name>
</gene>
<accession>A0A9W9CY64</accession>